<sequence length="178" mass="19893">MRKEEIETGGRFDSVGSEWRWRQLVWRPDEDARVGDGVRGGGLERSGWKMSFLEEDGTNLNYYVDLNEVGHSQLDVADNIVGYNMQYDSNQTYPMSEDSYLVLFSTDNTTTIPSIFSDVPIGPSDAVSTDSVLDDSVELLIEQTGTFFMGKEFVSIVAAHNFIKNMHTSLVLASARTS</sequence>
<dbReference type="Proteomes" id="UP001168877">
    <property type="component" value="Unassembled WGS sequence"/>
</dbReference>
<reference evidence="1" key="1">
    <citation type="journal article" date="2022" name="Plant J.">
        <title>Strategies of tolerance reflected in two North American maple genomes.</title>
        <authorList>
            <person name="McEvoy S.L."/>
            <person name="Sezen U.U."/>
            <person name="Trouern-Trend A."/>
            <person name="McMahon S.M."/>
            <person name="Schaberg P.G."/>
            <person name="Yang J."/>
            <person name="Wegrzyn J.L."/>
            <person name="Swenson N.G."/>
        </authorList>
    </citation>
    <scope>NUCLEOTIDE SEQUENCE</scope>
    <source>
        <strain evidence="1">NS2018</strain>
    </source>
</reference>
<keyword evidence="2" id="KW-1185">Reference proteome</keyword>
<comment type="caution">
    <text evidence="1">The sequence shown here is derived from an EMBL/GenBank/DDBJ whole genome shotgun (WGS) entry which is preliminary data.</text>
</comment>
<evidence type="ECO:0000313" key="1">
    <source>
        <dbReference type="EMBL" id="KAK0578847.1"/>
    </source>
</evidence>
<protein>
    <submittedName>
        <fullName evidence="1">Uncharacterized protein</fullName>
    </submittedName>
</protein>
<dbReference type="EMBL" id="JAUESC010000385">
    <property type="protein sequence ID" value="KAK0578847.1"/>
    <property type="molecule type" value="Genomic_DNA"/>
</dbReference>
<accession>A0AA39VG20</accession>
<name>A0AA39VG20_ACESA</name>
<reference evidence="1" key="2">
    <citation type="submission" date="2023-06" db="EMBL/GenBank/DDBJ databases">
        <authorList>
            <person name="Swenson N.G."/>
            <person name="Wegrzyn J.L."/>
            <person name="Mcevoy S.L."/>
        </authorList>
    </citation>
    <scope>NUCLEOTIDE SEQUENCE</scope>
    <source>
        <strain evidence="1">NS2018</strain>
        <tissue evidence="1">Leaf</tissue>
    </source>
</reference>
<dbReference type="AlphaFoldDB" id="A0AA39VG20"/>
<organism evidence="1 2">
    <name type="scientific">Acer saccharum</name>
    <name type="common">Sugar maple</name>
    <dbReference type="NCBI Taxonomy" id="4024"/>
    <lineage>
        <taxon>Eukaryota</taxon>
        <taxon>Viridiplantae</taxon>
        <taxon>Streptophyta</taxon>
        <taxon>Embryophyta</taxon>
        <taxon>Tracheophyta</taxon>
        <taxon>Spermatophyta</taxon>
        <taxon>Magnoliopsida</taxon>
        <taxon>eudicotyledons</taxon>
        <taxon>Gunneridae</taxon>
        <taxon>Pentapetalae</taxon>
        <taxon>rosids</taxon>
        <taxon>malvids</taxon>
        <taxon>Sapindales</taxon>
        <taxon>Sapindaceae</taxon>
        <taxon>Hippocastanoideae</taxon>
        <taxon>Acereae</taxon>
        <taxon>Acer</taxon>
    </lineage>
</organism>
<evidence type="ECO:0000313" key="2">
    <source>
        <dbReference type="Proteomes" id="UP001168877"/>
    </source>
</evidence>
<proteinExistence type="predicted"/>
<gene>
    <name evidence="1" type="ORF">LWI29_017185</name>
</gene>